<evidence type="ECO:0000313" key="9">
    <source>
        <dbReference type="EMBL" id="SCC80290.1"/>
    </source>
</evidence>
<feature type="transmembrane region" description="Helical" evidence="7">
    <location>
        <begin position="21"/>
        <end position="40"/>
    </location>
</feature>
<dbReference type="InterPro" id="IPR050925">
    <property type="entry name" value="Rhomboid_protease_S54"/>
</dbReference>
<feature type="transmembrane region" description="Helical" evidence="7">
    <location>
        <begin position="137"/>
        <end position="157"/>
    </location>
</feature>
<protein>
    <submittedName>
        <fullName evidence="9">Membrane associated serine protease, rhomboid family</fullName>
    </submittedName>
</protein>
<feature type="transmembrane region" description="Helical" evidence="7">
    <location>
        <begin position="83"/>
        <end position="101"/>
    </location>
</feature>
<feature type="transmembrane region" description="Helical" evidence="7">
    <location>
        <begin position="108"/>
        <end position="131"/>
    </location>
</feature>
<dbReference type="SUPFAM" id="SSF144091">
    <property type="entry name" value="Rhomboid-like"/>
    <property type="match status" value="1"/>
</dbReference>
<dbReference type="Proteomes" id="UP000242610">
    <property type="component" value="Unassembled WGS sequence"/>
</dbReference>
<proteinExistence type="inferred from homology"/>
<dbReference type="EMBL" id="FMBL01000003">
    <property type="protein sequence ID" value="SCC80290.1"/>
    <property type="molecule type" value="Genomic_DNA"/>
</dbReference>
<evidence type="ECO:0000256" key="4">
    <source>
        <dbReference type="ARBA" id="ARBA00022801"/>
    </source>
</evidence>
<dbReference type="RefSeq" id="WP_091847979.1">
    <property type="nucleotide sequence ID" value="NZ_FMBL01000003.1"/>
</dbReference>
<dbReference type="GO" id="GO:0006508">
    <property type="term" value="P:proteolysis"/>
    <property type="evidence" value="ECO:0007669"/>
    <property type="project" value="UniProtKB-KW"/>
</dbReference>
<keyword evidence="3 7" id="KW-0812">Transmembrane</keyword>
<dbReference type="Gene3D" id="1.20.1540.10">
    <property type="entry name" value="Rhomboid-like"/>
    <property type="match status" value="1"/>
</dbReference>
<keyword evidence="6 7" id="KW-0472">Membrane</keyword>
<dbReference type="AlphaFoldDB" id="A0A1C4H6I5"/>
<gene>
    <name evidence="9" type="ORF">GA0061077_1132</name>
</gene>
<evidence type="ECO:0000256" key="2">
    <source>
        <dbReference type="ARBA" id="ARBA00009045"/>
    </source>
</evidence>
<keyword evidence="10" id="KW-1185">Reference proteome</keyword>
<dbReference type="GO" id="GO:0016020">
    <property type="term" value="C:membrane"/>
    <property type="evidence" value="ECO:0007669"/>
    <property type="project" value="UniProtKB-SubCell"/>
</dbReference>
<feature type="transmembrane region" description="Helical" evidence="7">
    <location>
        <begin position="52"/>
        <end position="71"/>
    </location>
</feature>
<dbReference type="PANTHER" id="PTHR43731">
    <property type="entry name" value="RHOMBOID PROTEASE"/>
    <property type="match status" value="1"/>
</dbReference>
<dbReference type="OrthoDB" id="9807874at2"/>
<feature type="transmembrane region" description="Helical" evidence="7">
    <location>
        <begin position="186"/>
        <end position="204"/>
    </location>
</feature>
<evidence type="ECO:0000256" key="5">
    <source>
        <dbReference type="ARBA" id="ARBA00022989"/>
    </source>
</evidence>
<evidence type="ECO:0000256" key="1">
    <source>
        <dbReference type="ARBA" id="ARBA00004141"/>
    </source>
</evidence>
<dbReference type="InterPro" id="IPR022764">
    <property type="entry name" value="Peptidase_S54_rhomboid_dom"/>
</dbReference>
<feature type="domain" description="Peptidase S54 rhomboid" evidence="8">
    <location>
        <begin position="69"/>
        <end position="205"/>
    </location>
</feature>
<dbReference type="InterPro" id="IPR035952">
    <property type="entry name" value="Rhomboid-like_sf"/>
</dbReference>
<evidence type="ECO:0000313" key="10">
    <source>
        <dbReference type="Proteomes" id="UP000242610"/>
    </source>
</evidence>
<evidence type="ECO:0000256" key="6">
    <source>
        <dbReference type="ARBA" id="ARBA00023136"/>
    </source>
</evidence>
<evidence type="ECO:0000256" key="7">
    <source>
        <dbReference type="SAM" id="Phobius"/>
    </source>
</evidence>
<feature type="transmembrane region" description="Helical" evidence="7">
    <location>
        <begin position="164"/>
        <end position="180"/>
    </location>
</feature>
<keyword evidence="4" id="KW-0378">Hydrolase</keyword>
<name>A0A1C4H6I5_9BIFI</name>
<reference evidence="10" key="1">
    <citation type="submission" date="2016-08" db="EMBL/GenBank/DDBJ databases">
        <authorList>
            <person name="Varghese N."/>
            <person name="Submissions Spin"/>
        </authorList>
    </citation>
    <scope>NUCLEOTIDE SEQUENCE [LARGE SCALE GENOMIC DNA]</scope>
    <source>
        <strain evidence="10">R-52791</strain>
    </source>
</reference>
<evidence type="ECO:0000256" key="3">
    <source>
        <dbReference type="ARBA" id="ARBA00022692"/>
    </source>
</evidence>
<dbReference type="Pfam" id="PF01694">
    <property type="entry name" value="Rhomboid"/>
    <property type="match status" value="1"/>
</dbReference>
<organism evidence="9 10">
    <name type="scientific">Bifidobacterium commune</name>
    <dbReference type="NCBI Taxonomy" id="1505727"/>
    <lineage>
        <taxon>Bacteria</taxon>
        <taxon>Bacillati</taxon>
        <taxon>Actinomycetota</taxon>
        <taxon>Actinomycetes</taxon>
        <taxon>Bifidobacteriales</taxon>
        <taxon>Bifidobacteriaceae</taxon>
        <taxon>Bifidobacterium</taxon>
    </lineage>
</organism>
<comment type="similarity">
    <text evidence="2">Belongs to the peptidase S54 family.</text>
</comment>
<evidence type="ECO:0000259" key="8">
    <source>
        <dbReference type="Pfam" id="PF01694"/>
    </source>
</evidence>
<feature type="transmembrane region" description="Helical" evidence="7">
    <location>
        <begin position="220"/>
        <end position="242"/>
    </location>
</feature>
<keyword evidence="9" id="KW-0645">Protease</keyword>
<sequence>MTNKGGTIGQWYQRLRYQWRSGGPVITGAIVVICVVMWLIEIFCKYAAPMKFAFLVYNGAFMPALAFGKPWTWLTSMFLHDPNVFHVLFNMLTLIAIGPYLEKLLDHWNFLAFYLICGLGGAEGLLVYSAVTHDWGISAYGASDALFGLFAALLMVFRTTKTDIRGMLMCLAVNFAMPLFMPEVAWQSHLGGFIVGLVLTWLLLKGTRALRYRPLWQRMLVYDAIVVVVLIVLAALLMPAQIPYS</sequence>
<dbReference type="STRING" id="1505727.GA0061077_1132"/>
<dbReference type="GO" id="GO:0004252">
    <property type="term" value="F:serine-type endopeptidase activity"/>
    <property type="evidence" value="ECO:0007669"/>
    <property type="project" value="InterPro"/>
</dbReference>
<dbReference type="PANTHER" id="PTHR43731:SF14">
    <property type="entry name" value="PRESENILIN-ASSOCIATED RHOMBOID-LIKE PROTEIN, MITOCHONDRIAL"/>
    <property type="match status" value="1"/>
</dbReference>
<accession>A0A1C4H6I5</accession>
<comment type="subcellular location">
    <subcellularLocation>
        <location evidence="1">Membrane</location>
        <topology evidence="1">Multi-pass membrane protein</topology>
    </subcellularLocation>
</comment>
<keyword evidence="5 7" id="KW-1133">Transmembrane helix</keyword>